<accession>I0HUG0</accession>
<evidence type="ECO:0000313" key="2">
    <source>
        <dbReference type="EMBL" id="BAL96647.1"/>
    </source>
</evidence>
<proteinExistence type="predicted"/>
<dbReference type="PATRIC" id="fig|983917.3.peg.3233"/>
<dbReference type="Proteomes" id="UP000007883">
    <property type="component" value="Chromosome"/>
</dbReference>
<evidence type="ECO:0000313" key="3">
    <source>
        <dbReference type="Proteomes" id="UP000007883"/>
    </source>
</evidence>
<protein>
    <submittedName>
        <fullName evidence="2">Uncharacterized protein</fullName>
    </submittedName>
</protein>
<evidence type="ECO:0000256" key="1">
    <source>
        <dbReference type="SAM" id="MobiDB-lite"/>
    </source>
</evidence>
<dbReference type="HOGENOM" id="CLU_2540509_0_0_4"/>
<name>I0HUG0_RUBGI</name>
<keyword evidence="3" id="KW-1185">Reference proteome</keyword>
<organism evidence="2 3">
    <name type="scientific">Rubrivivax gelatinosus (strain NBRC 100245 / IL144)</name>
    <dbReference type="NCBI Taxonomy" id="983917"/>
    <lineage>
        <taxon>Bacteria</taxon>
        <taxon>Pseudomonadati</taxon>
        <taxon>Pseudomonadota</taxon>
        <taxon>Betaproteobacteria</taxon>
        <taxon>Burkholderiales</taxon>
        <taxon>Sphaerotilaceae</taxon>
        <taxon>Rubrivivax</taxon>
    </lineage>
</organism>
<dbReference type="STRING" id="983917.RGE_33080"/>
<feature type="compositionally biased region" description="Basic residues" evidence="1">
    <location>
        <begin position="1"/>
        <end position="11"/>
    </location>
</feature>
<gene>
    <name evidence="2" type="ordered locus">RGE_33080</name>
</gene>
<dbReference type="EMBL" id="AP012320">
    <property type="protein sequence ID" value="BAL96647.1"/>
    <property type="molecule type" value="Genomic_DNA"/>
</dbReference>
<feature type="region of interest" description="Disordered" evidence="1">
    <location>
        <begin position="1"/>
        <end position="83"/>
    </location>
</feature>
<reference evidence="2 3" key="1">
    <citation type="journal article" date="2012" name="J. Bacteriol.">
        <title>Complete genome sequence of phototrophic betaproteobacterium Rubrivivax gelatinosus IL144.</title>
        <authorList>
            <person name="Nagashima S."/>
            <person name="Kamimura A."/>
            <person name="Shimizu T."/>
            <person name="Nakamura-isaki S."/>
            <person name="Aono E."/>
            <person name="Sakamoto K."/>
            <person name="Ichikawa N."/>
            <person name="Nakazawa H."/>
            <person name="Sekine M."/>
            <person name="Yamazaki S."/>
            <person name="Fujita N."/>
            <person name="Shimada K."/>
            <person name="Hanada S."/>
            <person name="Nagashima K.V.P."/>
        </authorList>
    </citation>
    <scope>NUCLEOTIDE SEQUENCE [LARGE SCALE GENOMIC DNA]</scope>
    <source>
        <strain evidence="3">NBRC 100245 / IL144</strain>
    </source>
</reference>
<dbReference type="AlphaFoldDB" id="I0HUG0"/>
<dbReference type="KEGG" id="rge:RGE_33080"/>
<sequence length="83" mass="9041">MAHRSGTRRSLRGGYGVGHGPDWKPAGHMPKPRSGVVFGCSSRARRYRGDSRSPISRTGPLCKNPPDAFAYPSRFTDPSCARP</sequence>